<dbReference type="InterPro" id="IPR010921">
    <property type="entry name" value="Trp_repressor/repl_initiator"/>
</dbReference>
<dbReference type="PANTHER" id="PTHR37936:SF3">
    <property type="entry name" value="TRANSPOSASE INSC FOR INSERTION ELEMENT IS2A-RELATED"/>
    <property type="match status" value="1"/>
</dbReference>
<dbReference type="Pfam" id="PF01527">
    <property type="entry name" value="HTH_Tnp_1"/>
    <property type="match status" value="1"/>
</dbReference>
<evidence type="ECO:0000313" key="2">
    <source>
        <dbReference type="Proteomes" id="UP000781958"/>
    </source>
</evidence>
<dbReference type="RefSeq" id="WP_209773231.1">
    <property type="nucleotide sequence ID" value="NZ_JAGINP010000039.1"/>
</dbReference>
<dbReference type="PANTHER" id="PTHR37936">
    <property type="entry name" value="TRANSPOSASE INSC FOR INSERTION ELEMENT IS2A-RELATED"/>
    <property type="match status" value="1"/>
</dbReference>
<dbReference type="SUPFAM" id="SSF48295">
    <property type="entry name" value="TrpR-like"/>
    <property type="match status" value="1"/>
</dbReference>
<reference evidence="1 2" key="1">
    <citation type="submission" date="2021-03" db="EMBL/GenBank/DDBJ databases">
        <title>Genomic Encyclopedia of Type Strains, Phase III (KMG-III): the genomes of soil and plant-associated and newly described type strains.</title>
        <authorList>
            <person name="Whitman W."/>
        </authorList>
    </citation>
    <scope>NUCLEOTIDE SEQUENCE [LARGE SCALE GENOMIC DNA]</scope>
    <source>
        <strain evidence="1 2">IMMIB AFH-6</strain>
    </source>
</reference>
<accession>A0ABS4SWX3</accession>
<gene>
    <name evidence="1" type="ORF">J2851_006882</name>
</gene>
<protein>
    <submittedName>
        <fullName evidence="1">Transposase</fullName>
    </submittedName>
</protein>
<dbReference type="Proteomes" id="UP000781958">
    <property type="component" value="Unassembled WGS sequence"/>
</dbReference>
<dbReference type="NCBIfam" id="NF047595">
    <property type="entry name" value="IS66_ISRel24_TnpA"/>
    <property type="match status" value="1"/>
</dbReference>
<comment type="caution">
    <text evidence="1">The sequence shown here is derived from an EMBL/GenBank/DDBJ whole genome shotgun (WGS) entry which is preliminary data.</text>
</comment>
<organism evidence="1 2">
    <name type="scientific">Azospirillum rugosum</name>
    <dbReference type="NCBI Taxonomy" id="416170"/>
    <lineage>
        <taxon>Bacteria</taxon>
        <taxon>Pseudomonadati</taxon>
        <taxon>Pseudomonadota</taxon>
        <taxon>Alphaproteobacteria</taxon>
        <taxon>Rhodospirillales</taxon>
        <taxon>Azospirillaceae</taxon>
        <taxon>Azospirillum</taxon>
    </lineage>
</organism>
<name>A0ABS4SWX3_9PROT</name>
<keyword evidence="2" id="KW-1185">Reference proteome</keyword>
<dbReference type="EMBL" id="JAGINP010000039">
    <property type="protein sequence ID" value="MBP2297063.1"/>
    <property type="molecule type" value="Genomic_DNA"/>
</dbReference>
<proteinExistence type="predicted"/>
<sequence length="122" mass="13153">MSRVEIITGRGERRRWSAEEKARLVAETYEPGAIITHVARRHGVAESCLHLWRKQLGIPGGVPNELIPVTLEATPVPTAEAPPSPAPSRALITFPDGTRLEVGADYPASALKALITAVTGRR</sequence>
<evidence type="ECO:0000313" key="1">
    <source>
        <dbReference type="EMBL" id="MBP2297063.1"/>
    </source>
</evidence>
<dbReference type="InterPro" id="IPR002514">
    <property type="entry name" value="Transposase_8"/>
</dbReference>